<keyword evidence="10" id="KW-0233">DNA recombination</keyword>
<evidence type="ECO:0000256" key="6">
    <source>
        <dbReference type="ARBA" id="ARBA00022741"/>
    </source>
</evidence>
<gene>
    <name evidence="15" type="ORF">JCM7686_pAMI4p364</name>
</gene>
<evidence type="ECO:0000256" key="7">
    <source>
        <dbReference type="ARBA" id="ARBA00022763"/>
    </source>
</evidence>
<evidence type="ECO:0000256" key="13">
    <source>
        <dbReference type="ARBA" id="ARBA00034003"/>
    </source>
</evidence>
<evidence type="ECO:0000313" key="15">
    <source>
        <dbReference type="EMBL" id="AGT11048.1"/>
    </source>
</evidence>
<evidence type="ECO:0000256" key="2">
    <source>
        <dbReference type="ARBA" id="ARBA00022598"/>
    </source>
</evidence>
<dbReference type="CDD" id="cd07897">
    <property type="entry name" value="Adenylation_DNA_ligase_Bac1"/>
    <property type="match status" value="1"/>
</dbReference>
<dbReference type="KEGG" id="pami:JCM7686_pAMI4p364"/>
<dbReference type="OrthoDB" id="9767858at2"/>
<dbReference type="GO" id="GO:0006260">
    <property type="term" value="P:DNA replication"/>
    <property type="evidence" value="ECO:0007669"/>
    <property type="project" value="UniProtKB-KW"/>
</dbReference>
<keyword evidence="16" id="KW-1185">Reference proteome</keyword>
<dbReference type="InterPro" id="IPR026333">
    <property type="entry name" value="ATP_dep_DNA_lig_pp_1105_fam"/>
</dbReference>
<dbReference type="GO" id="GO:0006310">
    <property type="term" value="P:DNA recombination"/>
    <property type="evidence" value="ECO:0007669"/>
    <property type="project" value="UniProtKB-KW"/>
</dbReference>
<keyword evidence="7" id="KW-0227">DNA damage</keyword>
<geneLocation type="plasmid" evidence="15 16">
    <name>pAMI4</name>
</geneLocation>
<keyword evidence="6" id="KW-0547">Nucleotide-binding</keyword>
<dbReference type="InterPro" id="IPR036599">
    <property type="entry name" value="DNA_ligase_N_sf"/>
</dbReference>
<dbReference type="Pfam" id="PF04679">
    <property type="entry name" value="DNA_ligase_A_C"/>
    <property type="match status" value="1"/>
</dbReference>
<dbReference type="GO" id="GO:0003910">
    <property type="term" value="F:DNA ligase (ATP) activity"/>
    <property type="evidence" value="ECO:0007669"/>
    <property type="project" value="UniProtKB-EC"/>
</dbReference>
<dbReference type="HOGENOM" id="CLU_005138_6_2_5"/>
<reference evidence="15 16" key="1">
    <citation type="journal article" date="2014" name="BMC Genomics">
        <title>Architecture and functions of a multipartite genome of the methylotrophic bacterium Paracoccus aminophilus JCM 7686, containing primary and secondary chromids.</title>
        <authorList>
            <person name="Dziewit L."/>
            <person name="Czarnecki J."/>
            <person name="Wibberg D."/>
            <person name="Radlinska M."/>
            <person name="Mrozek P."/>
            <person name="Szymczak M."/>
            <person name="Schluter A."/>
            <person name="Puhler A."/>
            <person name="Bartosik D."/>
        </authorList>
    </citation>
    <scope>NUCLEOTIDE SEQUENCE [LARGE SCALE GENOMIC DNA]</scope>
    <source>
        <strain evidence="15">JCM 7686</strain>
        <plasmid evidence="16">Plasmid pAMI4</plasmid>
    </source>
</reference>
<dbReference type="GO" id="GO:0003677">
    <property type="term" value="F:DNA binding"/>
    <property type="evidence" value="ECO:0007669"/>
    <property type="project" value="InterPro"/>
</dbReference>
<keyword evidence="8" id="KW-0067">ATP-binding</keyword>
<keyword evidence="4" id="KW-0235">DNA replication</keyword>
<dbReference type="SUPFAM" id="SSF56091">
    <property type="entry name" value="DNA ligase/mRNA capping enzyme, catalytic domain"/>
    <property type="match status" value="1"/>
</dbReference>
<dbReference type="GO" id="GO:0005524">
    <property type="term" value="F:ATP binding"/>
    <property type="evidence" value="ECO:0007669"/>
    <property type="project" value="UniProtKB-KW"/>
</dbReference>
<dbReference type="GO" id="GO:0006281">
    <property type="term" value="P:DNA repair"/>
    <property type="evidence" value="ECO:0007669"/>
    <property type="project" value="UniProtKB-KW"/>
</dbReference>
<dbReference type="PROSITE" id="PS00697">
    <property type="entry name" value="DNA_LIGASE_A1"/>
    <property type="match status" value="1"/>
</dbReference>
<evidence type="ECO:0000256" key="1">
    <source>
        <dbReference type="ARBA" id="ARBA00012727"/>
    </source>
</evidence>
<proteinExistence type="predicted"/>
<dbReference type="Proteomes" id="UP000015480">
    <property type="component" value="Plasmid pAMI4"/>
</dbReference>
<name>S5YHX5_PARAH</name>
<evidence type="ECO:0000256" key="10">
    <source>
        <dbReference type="ARBA" id="ARBA00023172"/>
    </source>
</evidence>
<keyword evidence="9" id="KW-0460">Magnesium</keyword>
<dbReference type="eggNOG" id="COG1793">
    <property type="taxonomic scope" value="Bacteria"/>
</dbReference>
<keyword evidence="12" id="KW-0131">Cell cycle</keyword>
<dbReference type="GO" id="GO:0046872">
    <property type="term" value="F:metal ion binding"/>
    <property type="evidence" value="ECO:0007669"/>
    <property type="project" value="UniProtKB-KW"/>
</dbReference>
<dbReference type="Pfam" id="PF01068">
    <property type="entry name" value="DNA_ligase_A_M"/>
    <property type="match status" value="1"/>
</dbReference>
<dbReference type="AlphaFoldDB" id="S5YHX5"/>
<dbReference type="InterPro" id="IPR012310">
    <property type="entry name" value="DNA_ligase_ATP-dep_cent"/>
</dbReference>
<dbReference type="PATRIC" id="fig|1367847.3.peg.4011"/>
<keyword evidence="15" id="KW-0614">Plasmid</keyword>
<dbReference type="RefSeq" id="WP_020952532.1">
    <property type="nucleotide sequence ID" value="NC_022049.1"/>
</dbReference>
<organism evidence="15 16">
    <name type="scientific">Paracoccus aminophilus JCM 7686</name>
    <dbReference type="NCBI Taxonomy" id="1367847"/>
    <lineage>
        <taxon>Bacteria</taxon>
        <taxon>Pseudomonadati</taxon>
        <taxon>Pseudomonadota</taxon>
        <taxon>Alphaproteobacteria</taxon>
        <taxon>Rhodobacterales</taxon>
        <taxon>Paracoccaceae</taxon>
        <taxon>Paracoccus</taxon>
    </lineage>
</organism>
<evidence type="ECO:0000256" key="9">
    <source>
        <dbReference type="ARBA" id="ARBA00022842"/>
    </source>
</evidence>
<dbReference type="Gene3D" id="3.30.470.30">
    <property type="entry name" value="DNA ligase/mRNA capping enzyme"/>
    <property type="match status" value="1"/>
</dbReference>
<protein>
    <recommendedName>
        <fullName evidence="1">DNA ligase (ATP)</fullName>
        <ecNumber evidence="1">6.5.1.1</ecNumber>
    </recommendedName>
</protein>
<evidence type="ECO:0000256" key="11">
    <source>
        <dbReference type="ARBA" id="ARBA00023204"/>
    </source>
</evidence>
<dbReference type="GO" id="GO:0051301">
    <property type="term" value="P:cell division"/>
    <property type="evidence" value="ECO:0007669"/>
    <property type="project" value="UniProtKB-KW"/>
</dbReference>
<dbReference type="NCBIfam" id="TIGR04120">
    <property type="entry name" value="DNA_lig_bact"/>
    <property type="match status" value="1"/>
</dbReference>
<evidence type="ECO:0000259" key="14">
    <source>
        <dbReference type="PROSITE" id="PS50160"/>
    </source>
</evidence>
<dbReference type="InterPro" id="IPR012309">
    <property type="entry name" value="DNA_ligase_ATP-dep_C"/>
</dbReference>
<dbReference type="EMBL" id="CP006652">
    <property type="protein sequence ID" value="AGT11048.1"/>
    <property type="molecule type" value="Genomic_DNA"/>
</dbReference>
<accession>S5YHX5</accession>
<dbReference type="InterPro" id="IPR050191">
    <property type="entry name" value="ATP-dep_DNA_ligase"/>
</dbReference>
<feature type="domain" description="ATP-dependent DNA ligase family profile" evidence="14">
    <location>
        <begin position="308"/>
        <end position="426"/>
    </location>
</feature>
<dbReference type="InterPro" id="IPR012340">
    <property type="entry name" value="NA-bd_OB-fold"/>
</dbReference>
<dbReference type="CDD" id="cd07972">
    <property type="entry name" value="OBF_DNA_ligase_Arch_LigB"/>
    <property type="match status" value="1"/>
</dbReference>
<keyword evidence="3" id="KW-0132">Cell division</keyword>
<dbReference type="PANTHER" id="PTHR45674:SF13">
    <property type="entry name" value="DNA LIGASE-RELATED"/>
    <property type="match status" value="1"/>
</dbReference>
<comment type="catalytic activity">
    <reaction evidence="13">
        <text>ATP + (deoxyribonucleotide)n-3'-hydroxyl + 5'-phospho-(deoxyribonucleotide)m = (deoxyribonucleotide)n+m + AMP + diphosphate.</text>
        <dbReference type="EC" id="6.5.1.1"/>
    </reaction>
</comment>
<dbReference type="PANTHER" id="PTHR45674">
    <property type="entry name" value="DNA LIGASE 1/3 FAMILY MEMBER"/>
    <property type="match status" value="1"/>
</dbReference>
<dbReference type="PROSITE" id="PS50160">
    <property type="entry name" value="DNA_LIGASE_A3"/>
    <property type="match status" value="1"/>
</dbReference>
<sequence length="518" mass="57371">MRAFATLLERLAFTAGRAAKLTILRHYLAITPDPERGWALAALTNDLKLRQASPSLLRGIAATRIDAQLFALSYDFVGDLAETLALIWDAPDAMGQEHEITVTEAVHLMQTTGKAALPGAIARVLDRLSPSERLAFLKLATGNLRVGVSARLARTALADMGGPDLTEIEEIWHGLAPPYTALFDWIAGGARPEQAARAPFRPVMLSTPITPEELAALDPAEFLAEWKWDGIRVQAVADQGTRRLYSRTGEDISAAFPDLLDAMDFEGTLDGELIVIRDGAVAPFGDLQRRLNRKTASKALLASHPAGLCLYDLLLWQGRDLRAKPLTTRRALLESLDLGPRFTRSPLLDFASWEDLAQLRAAPPQDVIEGVMLKRRASSYQAGRPRGPWFKWKRDPMVVDAVMLYAQRGHGKRSGFYSDFTFGLWSGADLVPVGKAYFGFTDEELRELDRFVRDNTTERFGPVRAVAPKLVVELAFEGINRSTRHKSGVALRFPRISRIRWDKPAAEADRLETLEALL</sequence>
<evidence type="ECO:0000256" key="4">
    <source>
        <dbReference type="ARBA" id="ARBA00022705"/>
    </source>
</evidence>
<dbReference type="NCBIfam" id="NF006701">
    <property type="entry name" value="PRK09247.1"/>
    <property type="match status" value="1"/>
</dbReference>
<dbReference type="Gene3D" id="2.40.50.140">
    <property type="entry name" value="Nucleic acid-binding proteins"/>
    <property type="match status" value="1"/>
</dbReference>
<dbReference type="SUPFAM" id="SSF50249">
    <property type="entry name" value="Nucleic acid-binding proteins"/>
    <property type="match status" value="1"/>
</dbReference>
<keyword evidence="2 15" id="KW-0436">Ligase</keyword>
<evidence type="ECO:0000313" key="16">
    <source>
        <dbReference type="Proteomes" id="UP000015480"/>
    </source>
</evidence>
<dbReference type="EC" id="6.5.1.1" evidence="1"/>
<evidence type="ECO:0000256" key="3">
    <source>
        <dbReference type="ARBA" id="ARBA00022618"/>
    </source>
</evidence>
<evidence type="ECO:0000256" key="5">
    <source>
        <dbReference type="ARBA" id="ARBA00022723"/>
    </source>
</evidence>
<evidence type="ECO:0000256" key="12">
    <source>
        <dbReference type="ARBA" id="ARBA00023306"/>
    </source>
</evidence>
<keyword evidence="11" id="KW-0234">DNA repair</keyword>
<dbReference type="Gene3D" id="1.10.3260.10">
    <property type="entry name" value="DNA ligase, ATP-dependent, N-terminal domain"/>
    <property type="match status" value="1"/>
</dbReference>
<evidence type="ECO:0000256" key="8">
    <source>
        <dbReference type="ARBA" id="ARBA00022840"/>
    </source>
</evidence>
<dbReference type="InterPro" id="IPR016059">
    <property type="entry name" value="DNA_ligase_ATP-dep_CS"/>
</dbReference>
<keyword evidence="5" id="KW-0479">Metal-binding</keyword>